<protein>
    <submittedName>
        <fullName evidence="2">Uncharacterized protein</fullName>
    </submittedName>
</protein>
<keyword evidence="1" id="KW-0472">Membrane</keyword>
<keyword evidence="1" id="KW-1133">Transmembrane helix</keyword>
<dbReference type="AlphaFoldDB" id="A0A4R1ANV9"/>
<feature type="transmembrane region" description="Helical" evidence="1">
    <location>
        <begin position="6"/>
        <end position="23"/>
    </location>
</feature>
<sequence length="94" mass="10653">MTIEIGVLIAVGGLLLTYLGYQLNRTKEVKTDSQQDAQIKAQLDYIGKGVDDIRIDLRANERQMIAHGERITRLEESAKQAHKRLDAFAKKEEN</sequence>
<comment type="caution">
    <text evidence="2">The sequence shown here is derived from an EMBL/GenBank/DDBJ whole genome shotgun (WGS) entry which is preliminary data.</text>
</comment>
<gene>
    <name evidence="2" type="ORF">E0Y62_23325</name>
</gene>
<dbReference type="EMBL" id="SJTH01000057">
    <property type="protein sequence ID" value="TCJ01566.1"/>
    <property type="molecule type" value="Genomic_DNA"/>
</dbReference>
<reference evidence="2 3" key="1">
    <citation type="submission" date="2019-03" db="EMBL/GenBank/DDBJ databases">
        <authorList>
            <person name="Jensen L."/>
            <person name="Storgaard J."/>
            <person name="Sulaj E."/>
            <person name="Schramm A."/>
            <person name="Marshall I.P.G."/>
        </authorList>
    </citation>
    <scope>NUCLEOTIDE SEQUENCE [LARGE SCALE GENOMIC DNA]</scope>
    <source>
        <strain evidence="2 3">2017H2G3</strain>
    </source>
</reference>
<dbReference type="RefSeq" id="WP_131238503.1">
    <property type="nucleotide sequence ID" value="NZ_SJTH01000057.1"/>
</dbReference>
<proteinExistence type="predicted"/>
<keyword evidence="1" id="KW-0812">Transmembrane</keyword>
<dbReference type="Proteomes" id="UP000293846">
    <property type="component" value="Unassembled WGS sequence"/>
</dbReference>
<name>A0A4R1ANV9_9BACI</name>
<keyword evidence="3" id="KW-1185">Reference proteome</keyword>
<dbReference type="OrthoDB" id="2087365at2"/>
<organism evidence="2 3">
    <name type="scientific">Cytobacillus praedii</name>
    <dbReference type="NCBI Taxonomy" id="1742358"/>
    <lineage>
        <taxon>Bacteria</taxon>
        <taxon>Bacillati</taxon>
        <taxon>Bacillota</taxon>
        <taxon>Bacilli</taxon>
        <taxon>Bacillales</taxon>
        <taxon>Bacillaceae</taxon>
        <taxon>Cytobacillus</taxon>
    </lineage>
</organism>
<evidence type="ECO:0000256" key="1">
    <source>
        <dbReference type="SAM" id="Phobius"/>
    </source>
</evidence>
<accession>A0A4R1ANV9</accession>
<evidence type="ECO:0000313" key="2">
    <source>
        <dbReference type="EMBL" id="TCJ01566.1"/>
    </source>
</evidence>
<evidence type="ECO:0000313" key="3">
    <source>
        <dbReference type="Proteomes" id="UP000293846"/>
    </source>
</evidence>